<name>A0A2R5EW57_9BACL</name>
<dbReference type="Proteomes" id="UP000245202">
    <property type="component" value="Unassembled WGS sequence"/>
</dbReference>
<dbReference type="EMBL" id="BDQX01000098">
    <property type="protein sequence ID" value="GBG07614.1"/>
    <property type="molecule type" value="Genomic_DNA"/>
</dbReference>
<proteinExistence type="predicted"/>
<evidence type="ECO:0000313" key="3">
    <source>
        <dbReference type="Proteomes" id="UP000245202"/>
    </source>
</evidence>
<dbReference type="RefSeq" id="WP_108992641.1">
    <property type="nucleotide sequence ID" value="NZ_BDQX01000098.1"/>
</dbReference>
<evidence type="ECO:0000313" key="2">
    <source>
        <dbReference type="EMBL" id="GBG07614.1"/>
    </source>
</evidence>
<comment type="caution">
    <text evidence="2">The sequence shown here is derived from an EMBL/GenBank/DDBJ whole genome shotgun (WGS) entry which is preliminary data.</text>
</comment>
<reference evidence="2 3" key="1">
    <citation type="submission" date="2017-08" db="EMBL/GenBank/DDBJ databases">
        <title>Substantial Increase in Enzyme Production by Combined Drug-Resistance Mutations in Paenibacillus agaridevorans.</title>
        <authorList>
            <person name="Tanaka Y."/>
            <person name="Funane K."/>
            <person name="Hosaka T."/>
            <person name="Shiwa Y."/>
            <person name="Fujita N."/>
            <person name="Miyazaki T."/>
            <person name="Yoshikawa H."/>
            <person name="Murakami K."/>
            <person name="Kasahara K."/>
            <person name="Inaoka T."/>
            <person name="Hiraga Y."/>
            <person name="Ochi K."/>
        </authorList>
    </citation>
    <scope>NUCLEOTIDE SEQUENCE [LARGE SCALE GENOMIC DNA]</scope>
    <source>
        <strain evidence="2 3">T-3040</strain>
    </source>
</reference>
<protein>
    <submittedName>
        <fullName evidence="2">Metallophosphoesterase</fullName>
    </submittedName>
</protein>
<dbReference type="Gene3D" id="3.60.21.10">
    <property type="match status" value="1"/>
</dbReference>
<organism evidence="2 3">
    <name type="scientific">Paenibacillus agaridevorans</name>
    <dbReference type="NCBI Taxonomy" id="171404"/>
    <lineage>
        <taxon>Bacteria</taxon>
        <taxon>Bacillati</taxon>
        <taxon>Bacillota</taxon>
        <taxon>Bacilli</taxon>
        <taxon>Bacillales</taxon>
        <taxon>Paenibacillaceae</taxon>
        <taxon>Paenibacillus</taxon>
    </lineage>
</organism>
<dbReference type="AlphaFoldDB" id="A0A2R5EW57"/>
<gene>
    <name evidence="2" type="ORF">PAT3040_02170</name>
</gene>
<evidence type="ECO:0000259" key="1">
    <source>
        <dbReference type="Pfam" id="PF00149"/>
    </source>
</evidence>
<dbReference type="InterPro" id="IPR029052">
    <property type="entry name" value="Metallo-depent_PP-like"/>
</dbReference>
<feature type="domain" description="Calcineurin-like phosphoesterase" evidence="1">
    <location>
        <begin position="14"/>
        <end position="167"/>
    </location>
</feature>
<sequence length="195" mass="22791">MKILIVSDEESKYIWDHFDPSRFKGIELILSCGDLKAEYLSFLVTMIKAPLFYVHGNHDTTYITKPPEGCENIEDKVVKFNGVRIMGLGGSNRYSQGSHQYTEKQMKWRITKLKFRLWKNKGIDILLTHAPVYKIGDGEDLCHRGFQCFIDFMDKYHPKLLLHGHQHLNYGKGQRIHQYKTTKIINAFGYHIIEI</sequence>
<dbReference type="Pfam" id="PF00149">
    <property type="entry name" value="Metallophos"/>
    <property type="match status" value="1"/>
</dbReference>
<dbReference type="SUPFAM" id="SSF56300">
    <property type="entry name" value="Metallo-dependent phosphatases"/>
    <property type="match status" value="1"/>
</dbReference>
<dbReference type="PANTHER" id="PTHR12905:SF0">
    <property type="entry name" value="CALCINEURIN-LIKE PHOSPHOESTERASE DOMAIN-CONTAINING PROTEIN"/>
    <property type="match status" value="1"/>
</dbReference>
<dbReference type="PANTHER" id="PTHR12905">
    <property type="entry name" value="METALLOPHOSPHOESTERASE"/>
    <property type="match status" value="1"/>
</dbReference>
<keyword evidence="3" id="KW-1185">Reference proteome</keyword>
<accession>A0A2R5EW57</accession>
<dbReference type="InterPro" id="IPR051693">
    <property type="entry name" value="UPF0046_metallophosphoest"/>
</dbReference>
<dbReference type="GO" id="GO:0016787">
    <property type="term" value="F:hydrolase activity"/>
    <property type="evidence" value="ECO:0007669"/>
    <property type="project" value="InterPro"/>
</dbReference>
<dbReference type="InterPro" id="IPR004843">
    <property type="entry name" value="Calcineurin-like_PHP"/>
</dbReference>